<dbReference type="SMART" id="SM00091">
    <property type="entry name" value="PAS"/>
    <property type="match status" value="2"/>
</dbReference>
<evidence type="ECO:0000259" key="13">
    <source>
        <dbReference type="PROSITE" id="PS50109"/>
    </source>
</evidence>
<feature type="transmembrane region" description="Helical" evidence="12">
    <location>
        <begin position="76"/>
        <end position="96"/>
    </location>
</feature>
<keyword evidence="8" id="KW-0418">Kinase</keyword>
<feature type="transmembrane region" description="Helical" evidence="12">
    <location>
        <begin position="6"/>
        <end position="27"/>
    </location>
</feature>
<dbReference type="RefSeq" id="WP_214421018.1">
    <property type="nucleotide sequence ID" value="NZ_CP075546.1"/>
</dbReference>
<dbReference type="KEGG" id="mrtj:KHC33_07135"/>
<evidence type="ECO:0000259" key="14">
    <source>
        <dbReference type="PROSITE" id="PS50112"/>
    </source>
</evidence>
<feature type="transmembrane region" description="Helical" evidence="12">
    <location>
        <begin position="172"/>
        <end position="191"/>
    </location>
</feature>
<evidence type="ECO:0000256" key="2">
    <source>
        <dbReference type="ARBA" id="ARBA00004651"/>
    </source>
</evidence>
<feature type="domain" description="Histidine kinase" evidence="13">
    <location>
        <begin position="589"/>
        <end position="687"/>
    </location>
</feature>
<dbReference type="InterPro" id="IPR003594">
    <property type="entry name" value="HATPase_dom"/>
</dbReference>
<evidence type="ECO:0000256" key="7">
    <source>
        <dbReference type="ARBA" id="ARBA00022692"/>
    </source>
</evidence>
<dbReference type="CDD" id="cd00130">
    <property type="entry name" value="PAS"/>
    <property type="match status" value="2"/>
</dbReference>
<dbReference type="InterPro" id="IPR011620">
    <property type="entry name" value="Sig_transdc_His_kinase_LytS_TM"/>
</dbReference>
<feature type="transmembrane region" description="Helical" evidence="12">
    <location>
        <begin position="141"/>
        <end position="160"/>
    </location>
</feature>
<feature type="transmembrane region" description="Helical" evidence="12">
    <location>
        <begin position="47"/>
        <end position="70"/>
    </location>
</feature>
<dbReference type="InterPro" id="IPR035965">
    <property type="entry name" value="PAS-like_dom_sf"/>
</dbReference>
<reference evidence="16 17" key="1">
    <citation type="submission" date="2021-05" db="EMBL/GenBank/DDBJ databases">
        <title>A novel Methanospirillum isolate from a pyrite-forming mixed culture.</title>
        <authorList>
            <person name="Bunk B."/>
            <person name="Sproer C."/>
            <person name="Spring S."/>
            <person name="Pester M."/>
        </authorList>
    </citation>
    <scope>NUCLEOTIDE SEQUENCE [LARGE SCALE GENOMIC DNA]</scope>
    <source>
        <strain evidence="16 17">J.3.6.1-F.2.7.3</strain>
    </source>
</reference>
<dbReference type="AlphaFoldDB" id="A0A8E7AYQ2"/>
<name>A0A8E7AYQ2_9EURY</name>
<evidence type="ECO:0000256" key="11">
    <source>
        <dbReference type="SAM" id="Coils"/>
    </source>
</evidence>
<keyword evidence="10 12" id="KW-0472">Membrane</keyword>
<dbReference type="PROSITE" id="PS50112">
    <property type="entry name" value="PAS"/>
    <property type="match status" value="2"/>
</dbReference>
<dbReference type="PRINTS" id="PR00344">
    <property type="entry name" value="BCTRLSENSOR"/>
</dbReference>
<evidence type="ECO:0000256" key="4">
    <source>
        <dbReference type="ARBA" id="ARBA00022475"/>
    </source>
</evidence>
<gene>
    <name evidence="16" type="ORF">KHC33_07135</name>
</gene>
<keyword evidence="17" id="KW-1185">Reference proteome</keyword>
<keyword evidence="6" id="KW-0808">Transferase</keyword>
<comment type="catalytic activity">
    <reaction evidence="1">
        <text>ATP + protein L-histidine = ADP + protein N-phospho-L-histidine.</text>
        <dbReference type="EC" id="2.7.13.3"/>
    </reaction>
</comment>
<accession>A0A8E7AYQ2</accession>
<dbReference type="SMART" id="SM00086">
    <property type="entry name" value="PAC"/>
    <property type="match status" value="2"/>
</dbReference>
<keyword evidence="11" id="KW-0175">Coiled coil</keyword>
<dbReference type="GO" id="GO:0006355">
    <property type="term" value="P:regulation of DNA-templated transcription"/>
    <property type="evidence" value="ECO:0007669"/>
    <property type="project" value="InterPro"/>
</dbReference>
<keyword evidence="9 12" id="KW-1133">Transmembrane helix</keyword>
<dbReference type="SMART" id="SM00387">
    <property type="entry name" value="HATPase_c"/>
    <property type="match status" value="1"/>
</dbReference>
<dbReference type="InterPro" id="IPR000700">
    <property type="entry name" value="PAS-assoc_C"/>
</dbReference>
<dbReference type="PANTHER" id="PTHR43304:SF1">
    <property type="entry name" value="PAC DOMAIN-CONTAINING PROTEIN"/>
    <property type="match status" value="1"/>
</dbReference>
<sequence length="692" mass="78161">MEEILLHNSFILFEIICVIAVFAIFIIRSNYFTEILEHRPRIITQILFMVFYGLLSIIGTVTGIGLFGSIGNVRDIGPMMAGLTCGPVIGLGAGIIGGVYRFLQGGPYMYTGLSAPILCGILGGVLYLANNREFVPTWMATLYMALCDTLISIYTLTIVTPPEQLWTITRNIAIPMIVGSTVGVFIFSYFIHAQIAERKRDQEYKQLERQNADRKNLESIINTLADPVFLIDKQYTWRLVNDRFCQFFGKTRDSLIGRPVAEFLPAEEYEVIRDQSERVFHTGSSLETEMIVTGLNGQNFTVISKNTLYVDSNGQEYIVGIIRDISMRKKMEETIKESEARLSSILQSSPLMQFVIDKNHRVLYWNKAIETFSGISASTIIGTTNHWNPFYRKERPMLADFLVDEDVENISPWYSDRVIKAPYVSGSYEGIEFMPDAESPGGWFYFTAAPVRDINGRIIGAVETFQDISETKKLESALQLTLKKLNLLSSITRHDLLNKLSILSGLWYLITEYVHDPEGTEILTRVKDTNESIQRQLAMTHEYQELGIKAPVWQNLSDVFHSAVRELDSGPVVIDIPESSIEIFADALLSKVFYNLFENAIRHGEKVSHIRVLYAIIDKELHITVNDDGVGIPSGEKEYIFERGYGKNTGWGLFLSKEILEITGITIREIGTPGEGAVFEIIVPKTGFRKED</sequence>
<dbReference type="InterPro" id="IPR004358">
    <property type="entry name" value="Sig_transdc_His_kin-like_C"/>
</dbReference>
<dbReference type="PROSITE" id="PS50113">
    <property type="entry name" value="PAC"/>
    <property type="match status" value="2"/>
</dbReference>
<evidence type="ECO:0000259" key="15">
    <source>
        <dbReference type="PROSITE" id="PS50113"/>
    </source>
</evidence>
<dbReference type="Pfam" id="PF02518">
    <property type="entry name" value="HATPase_c"/>
    <property type="match status" value="1"/>
</dbReference>
<evidence type="ECO:0000313" key="17">
    <source>
        <dbReference type="Proteomes" id="UP000680656"/>
    </source>
</evidence>
<evidence type="ECO:0000313" key="16">
    <source>
        <dbReference type="EMBL" id="QVV90247.1"/>
    </source>
</evidence>
<feature type="coiled-coil region" evidence="11">
    <location>
        <begin position="193"/>
        <end position="220"/>
    </location>
</feature>
<dbReference type="CDD" id="cd00075">
    <property type="entry name" value="HATPase"/>
    <property type="match status" value="1"/>
</dbReference>
<evidence type="ECO:0000256" key="8">
    <source>
        <dbReference type="ARBA" id="ARBA00022777"/>
    </source>
</evidence>
<dbReference type="PROSITE" id="PS50109">
    <property type="entry name" value="HIS_KIN"/>
    <property type="match status" value="1"/>
</dbReference>
<dbReference type="SUPFAM" id="SSF55874">
    <property type="entry name" value="ATPase domain of HSP90 chaperone/DNA topoisomerase II/histidine kinase"/>
    <property type="match status" value="1"/>
</dbReference>
<feature type="domain" description="PAS" evidence="14">
    <location>
        <begin position="213"/>
        <end position="283"/>
    </location>
</feature>
<evidence type="ECO:0000256" key="3">
    <source>
        <dbReference type="ARBA" id="ARBA00012438"/>
    </source>
</evidence>
<evidence type="ECO:0000256" key="6">
    <source>
        <dbReference type="ARBA" id="ARBA00022679"/>
    </source>
</evidence>
<dbReference type="GeneID" id="65096945"/>
<dbReference type="NCBIfam" id="TIGR00229">
    <property type="entry name" value="sensory_box"/>
    <property type="match status" value="2"/>
</dbReference>
<dbReference type="Pfam" id="PF00989">
    <property type="entry name" value="PAS"/>
    <property type="match status" value="2"/>
</dbReference>
<evidence type="ECO:0000256" key="5">
    <source>
        <dbReference type="ARBA" id="ARBA00022553"/>
    </source>
</evidence>
<keyword evidence="5" id="KW-0597">Phosphoprotein</keyword>
<proteinExistence type="predicted"/>
<feature type="domain" description="PAS" evidence="14">
    <location>
        <begin position="338"/>
        <end position="410"/>
    </location>
</feature>
<dbReference type="GO" id="GO:0005886">
    <property type="term" value="C:plasma membrane"/>
    <property type="evidence" value="ECO:0007669"/>
    <property type="project" value="UniProtKB-SubCell"/>
</dbReference>
<dbReference type="EMBL" id="CP075546">
    <property type="protein sequence ID" value="QVV90247.1"/>
    <property type="molecule type" value="Genomic_DNA"/>
</dbReference>
<protein>
    <recommendedName>
        <fullName evidence="3">histidine kinase</fullName>
        <ecNumber evidence="3">2.7.13.3</ecNumber>
    </recommendedName>
</protein>
<dbReference type="GO" id="GO:0071555">
    <property type="term" value="P:cell wall organization"/>
    <property type="evidence" value="ECO:0007669"/>
    <property type="project" value="InterPro"/>
</dbReference>
<keyword evidence="4" id="KW-1003">Cell membrane</keyword>
<evidence type="ECO:0000256" key="12">
    <source>
        <dbReference type="SAM" id="Phobius"/>
    </source>
</evidence>
<dbReference type="InterPro" id="IPR001610">
    <property type="entry name" value="PAC"/>
</dbReference>
<dbReference type="SUPFAM" id="SSF55785">
    <property type="entry name" value="PYP-like sensor domain (PAS domain)"/>
    <property type="match status" value="2"/>
</dbReference>
<feature type="domain" description="PAC" evidence="15">
    <location>
        <begin position="284"/>
        <end position="337"/>
    </location>
</feature>
<dbReference type="InterPro" id="IPR000014">
    <property type="entry name" value="PAS"/>
</dbReference>
<evidence type="ECO:0000256" key="9">
    <source>
        <dbReference type="ARBA" id="ARBA00022989"/>
    </source>
</evidence>
<dbReference type="Gene3D" id="3.30.450.20">
    <property type="entry name" value="PAS domain"/>
    <property type="match status" value="2"/>
</dbReference>
<organism evidence="16 17">
    <name type="scientific">Methanospirillum purgamenti</name>
    <dbReference type="NCBI Taxonomy" id="2834276"/>
    <lineage>
        <taxon>Archaea</taxon>
        <taxon>Methanobacteriati</taxon>
        <taxon>Methanobacteriota</taxon>
        <taxon>Stenosarchaea group</taxon>
        <taxon>Methanomicrobia</taxon>
        <taxon>Methanomicrobiales</taxon>
        <taxon>Methanospirillaceae</taxon>
        <taxon>Methanospirillum</taxon>
    </lineage>
</organism>
<dbReference type="Gene3D" id="3.30.565.10">
    <property type="entry name" value="Histidine kinase-like ATPase, C-terminal domain"/>
    <property type="match status" value="1"/>
</dbReference>
<dbReference type="InterPro" id="IPR052162">
    <property type="entry name" value="Sensor_kinase/Photoreceptor"/>
</dbReference>
<dbReference type="PANTHER" id="PTHR43304">
    <property type="entry name" value="PHYTOCHROME-LIKE PROTEIN CPH1"/>
    <property type="match status" value="1"/>
</dbReference>
<keyword evidence="7 12" id="KW-0812">Transmembrane</keyword>
<feature type="domain" description="PAC" evidence="15">
    <location>
        <begin position="427"/>
        <end position="480"/>
    </location>
</feature>
<dbReference type="GO" id="GO:0000155">
    <property type="term" value="F:phosphorelay sensor kinase activity"/>
    <property type="evidence" value="ECO:0007669"/>
    <property type="project" value="InterPro"/>
</dbReference>
<dbReference type="InterPro" id="IPR036890">
    <property type="entry name" value="HATPase_C_sf"/>
</dbReference>
<evidence type="ECO:0000256" key="1">
    <source>
        <dbReference type="ARBA" id="ARBA00000085"/>
    </source>
</evidence>
<evidence type="ECO:0000256" key="10">
    <source>
        <dbReference type="ARBA" id="ARBA00023136"/>
    </source>
</evidence>
<dbReference type="Proteomes" id="UP000680656">
    <property type="component" value="Chromosome"/>
</dbReference>
<dbReference type="InterPro" id="IPR013767">
    <property type="entry name" value="PAS_fold"/>
</dbReference>
<feature type="transmembrane region" description="Helical" evidence="12">
    <location>
        <begin position="108"/>
        <end position="129"/>
    </location>
</feature>
<dbReference type="EC" id="2.7.13.3" evidence="3"/>
<comment type="subcellular location">
    <subcellularLocation>
        <location evidence="2">Cell membrane</location>
        <topology evidence="2">Multi-pass membrane protein</topology>
    </subcellularLocation>
</comment>
<dbReference type="Pfam" id="PF07694">
    <property type="entry name" value="5TM-5TMR_LYT"/>
    <property type="match status" value="1"/>
</dbReference>
<dbReference type="InterPro" id="IPR005467">
    <property type="entry name" value="His_kinase_dom"/>
</dbReference>